<dbReference type="Proteomes" id="UP001302349">
    <property type="component" value="Chromosome"/>
</dbReference>
<dbReference type="EMBL" id="CP136051">
    <property type="protein sequence ID" value="WOK06613.1"/>
    <property type="molecule type" value="Genomic_DNA"/>
</dbReference>
<keyword evidence="2" id="KW-0732">Signal</keyword>
<evidence type="ECO:0000313" key="4">
    <source>
        <dbReference type="Proteomes" id="UP001302349"/>
    </source>
</evidence>
<feature type="signal peptide" evidence="2">
    <location>
        <begin position="1"/>
        <end position="20"/>
    </location>
</feature>
<feature type="compositionally biased region" description="Polar residues" evidence="1">
    <location>
        <begin position="246"/>
        <end position="256"/>
    </location>
</feature>
<proteinExistence type="predicted"/>
<evidence type="ECO:0000256" key="2">
    <source>
        <dbReference type="SAM" id="SignalP"/>
    </source>
</evidence>
<evidence type="ECO:0000256" key="1">
    <source>
        <dbReference type="SAM" id="MobiDB-lite"/>
    </source>
</evidence>
<feature type="chain" id="PRO_5047235343" evidence="2">
    <location>
        <begin position="21"/>
        <end position="577"/>
    </location>
</feature>
<organism evidence="3 4">
    <name type="scientific">Imperialibacter roseus</name>
    <dbReference type="NCBI Taxonomy" id="1324217"/>
    <lineage>
        <taxon>Bacteria</taxon>
        <taxon>Pseudomonadati</taxon>
        <taxon>Bacteroidota</taxon>
        <taxon>Cytophagia</taxon>
        <taxon>Cytophagales</taxon>
        <taxon>Flammeovirgaceae</taxon>
        <taxon>Imperialibacter</taxon>
    </lineage>
</organism>
<reference evidence="3 4" key="1">
    <citation type="journal article" date="2023" name="Microbiol. Resour. Announc.">
        <title>Complete Genome Sequence of Imperialibacter roseus strain P4T.</title>
        <authorList>
            <person name="Tizabi D.R."/>
            <person name="Bachvaroff T."/>
            <person name="Hill R.T."/>
        </authorList>
    </citation>
    <scope>NUCLEOTIDE SEQUENCE [LARGE SCALE GENOMIC DNA]</scope>
    <source>
        <strain evidence="3 4">P4T</strain>
    </source>
</reference>
<accession>A0ABZ0INJ4</accession>
<feature type="region of interest" description="Disordered" evidence="1">
    <location>
        <begin position="36"/>
        <end position="164"/>
    </location>
</feature>
<gene>
    <name evidence="3" type="ORF">RT717_26415</name>
</gene>
<name>A0ABZ0INJ4_9BACT</name>
<dbReference type="RefSeq" id="WP_317489326.1">
    <property type="nucleotide sequence ID" value="NZ_CP136051.1"/>
</dbReference>
<feature type="region of interest" description="Disordered" evidence="1">
    <location>
        <begin position="555"/>
        <end position="577"/>
    </location>
</feature>
<keyword evidence="4" id="KW-1185">Reference proteome</keyword>
<protein>
    <submittedName>
        <fullName evidence="3">Uncharacterized protein</fullName>
    </submittedName>
</protein>
<feature type="region of interest" description="Disordered" evidence="1">
    <location>
        <begin position="280"/>
        <end position="348"/>
    </location>
</feature>
<feature type="compositionally biased region" description="Polar residues" evidence="1">
    <location>
        <begin position="95"/>
        <end position="104"/>
    </location>
</feature>
<sequence length="577" mass="65068">MRLTWISLLAVLLWMASADAARAQLLEGRNKLKTVDEKPENPGFFLNRKKGRSEKNNAGRVSRKDRKVDTRTVKRPKKNIRQGANYQSTGGGVSIDNSPRSSARFSEPEKVSRRKSKVKYRSNSEKASKQRRRVPMIRLSPKIGIYNPNSPNPRYSKNPGFDRTKRYAASPRYSVPQPRVSPQSVNPRYSQSQGFVVKKGGYVIGFKNTPGILPIAKAGPRYSKPQKRVSPESVSPRYSKAPKQVSPGSVSPRYSESQGFVTNKSKWIFGFRKTPGILPIAKAGPRYSKPQKRVSPESVSPRYSVAPKQVSPKSVSPRYSVPPKLVSPGSVSPRYSKAPKQVSPESISPRYSKGQGFVVKKGGWVIGFNNTSGFLPIGKATPRYSKEAGFYRPGNGVNRSISDEARQFSLPDKEKRRDNNYNPLVSTHIPTIVTTPRDRSFRKRYNEMITDWQGDGKRVSKFAEKLQNKGYALMYNEYRGFLKVRTEGREKHHAEKEAGRLAEYTGGFKIKRGAGDSHPSIAYVTGKKINSRKLRKEWRELNIILVRVSGNKEVAKGVKNGPDKPKYDKKERDIWNY</sequence>
<evidence type="ECO:0000313" key="3">
    <source>
        <dbReference type="EMBL" id="WOK06613.1"/>
    </source>
</evidence>
<feature type="region of interest" description="Disordered" evidence="1">
    <location>
        <begin position="216"/>
        <end position="256"/>
    </location>
</feature>